<organism evidence="1">
    <name type="scientific">marine sediment metagenome</name>
    <dbReference type="NCBI Taxonomy" id="412755"/>
    <lineage>
        <taxon>unclassified sequences</taxon>
        <taxon>metagenomes</taxon>
        <taxon>ecological metagenomes</taxon>
    </lineage>
</organism>
<name>A0A0F9X1M4_9ZZZZ</name>
<sequence>MTSTTTTQRSDAPTISDLEAAPEETIANPFAAASLNLFVLKGEPKCAEEYAAILQDYAETNVINIADYQDGSREVLAAEPEYLPSFNDAEILGTAPEGFAEFIGREATLLVGEMWGARDRRNTLDGDWKSPTMTWGQWIGGGAGSGNAPAWGFSRHPESKNKAGACIVLGSSVDGARKAKAMTTMAAAGLDVDSGAKLDDVLETIEELGLLCIVYTSYNNGTTGLELKRDEVLRKLKITRDPTEGEIRQYLREFDKNRYEDSFISGCKISTQKSQTTEGVKIILDTPPLEKFRLIFPFAEPVNLIDLADTQQASLDLWEDKITGLAQNTLGIHFDTSCTDPSRLFYTARHPKGSDDWYAAVVMGTPLKFDDVEPMRKSTYTSNREVNAFTMAADMSGDERPPMALTPSGKSLNDWHRTAKDRFMLADVLETLCPDKIRIAGGEAQGHVHTECPFEHEHTSEGGTATMAVNAVDSQSEYWTWFCHHDSCQGRHKLQHLEEALRQGWFEEDALFDIDLRFMLPAADGVDDPFEPVEIKKEREQEKRATFEERAMGLDKDTTEHEIATLIEEAIKEGVDSTTKARLMDAIVAATVLGKQPVKDLWKKVAKTLRSTASEKGDRPDGILVTEPAPYQTRYACDAIKRANEENPFFFEYMEDAAIVRNGRLRITNHAMKRRQLGDVASFHRPTNEGETQHIYPPKDVVEDVFAGNLSEFLLPIRGAVDTPFFAADGTLVTENGYHSGSEIYLQSELVMKRVSAVPTAEDMFNAKRLIIEEVLADFPLGALTRPEIVEQALHGEGVAAVTNMMALILLPFMREMIDGATPGHLLNKPAPGTGASLLIDAISIIAAGRATPALAMPGGNDEMGKTLTSVLSNGQNIVFFDNINHSVDSGELASAMTTPVYQARILGKTQTVEVDVRCAWVFTGNDVKFSPELIRRLIMIDLDAEMENPEKRTGFRHGNICGWVSENRGDLVWACLTIIQNWVAQGMVKQTDTILASYENWSGVVGGVLEAAGMGGFMGNREMLKSANEEQDSPINLLKERIIQFNVGTNFVVGDAKRFKNGVSIKAELEGFDDGDPLYINDWAYDRHSQTYNDTTTLSRQFGRFAETFRADRDGGTYFLVKGAKGGTKVWTLQFEKRRAA</sequence>
<evidence type="ECO:0000313" key="1">
    <source>
        <dbReference type="EMBL" id="KKN85293.1"/>
    </source>
</evidence>
<reference evidence="1" key="1">
    <citation type="journal article" date="2015" name="Nature">
        <title>Complex archaea that bridge the gap between prokaryotes and eukaryotes.</title>
        <authorList>
            <person name="Spang A."/>
            <person name="Saw J.H."/>
            <person name="Jorgensen S.L."/>
            <person name="Zaremba-Niedzwiedzka K."/>
            <person name="Martijn J."/>
            <person name="Lind A.E."/>
            <person name="van Eijk R."/>
            <person name="Schleper C."/>
            <person name="Guy L."/>
            <person name="Ettema T.J."/>
        </authorList>
    </citation>
    <scope>NUCLEOTIDE SEQUENCE</scope>
</reference>
<proteinExistence type="predicted"/>
<comment type="caution">
    <text evidence="1">The sequence shown here is derived from an EMBL/GenBank/DDBJ whole genome shotgun (WGS) entry which is preliminary data.</text>
</comment>
<dbReference type="EMBL" id="LAZR01000160">
    <property type="protein sequence ID" value="KKN85293.1"/>
    <property type="molecule type" value="Genomic_DNA"/>
</dbReference>
<gene>
    <name evidence="1" type="ORF">LCGC14_0279500</name>
</gene>
<dbReference type="AlphaFoldDB" id="A0A0F9X1M4"/>
<accession>A0A0F9X1M4</accession>
<protein>
    <submittedName>
        <fullName evidence="1">Uncharacterized protein</fullName>
    </submittedName>
</protein>